<gene>
    <name evidence="19" type="ORF">O3M35_002621</name>
</gene>
<dbReference type="GO" id="GO:0046872">
    <property type="term" value="F:metal ion binding"/>
    <property type="evidence" value="ECO:0007669"/>
    <property type="project" value="UniProtKB-KW"/>
</dbReference>
<dbReference type="SUPFAM" id="SSF55307">
    <property type="entry name" value="Tubulin C-terminal domain-like"/>
    <property type="match status" value="1"/>
</dbReference>
<dbReference type="Gene3D" id="3.40.50.1440">
    <property type="entry name" value="Tubulin/FtsZ, GTPase domain"/>
    <property type="match status" value="1"/>
</dbReference>
<dbReference type="InterPro" id="IPR023123">
    <property type="entry name" value="Tubulin_C"/>
</dbReference>
<keyword evidence="9" id="KW-0378">Hydrolase</keyword>
<dbReference type="GO" id="GO:0005200">
    <property type="term" value="F:structural constituent of cytoskeleton"/>
    <property type="evidence" value="ECO:0007669"/>
    <property type="project" value="InterPro"/>
</dbReference>
<dbReference type="CDD" id="cd02186">
    <property type="entry name" value="alpha_tubulin"/>
    <property type="match status" value="1"/>
</dbReference>
<comment type="cofactor">
    <cofactor evidence="1">
        <name>Mg(2+)</name>
        <dbReference type="ChEBI" id="CHEBI:18420"/>
    </cofactor>
</comment>
<keyword evidence="10" id="KW-0460">Magnesium</keyword>
<comment type="subcellular location">
    <subcellularLocation>
        <location evidence="2">Cytoplasm</location>
        <location evidence="2">Cytoskeleton</location>
    </subcellularLocation>
</comment>
<protein>
    <recommendedName>
        <fullName evidence="15">Tubulin alpha chain</fullName>
    </recommendedName>
</protein>
<evidence type="ECO:0000256" key="12">
    <source>
        <dbReference type="ARBA" id="ARBA00023212"/>
    </source>
</evidence>
<dbReference type="InterPro" id="IPR002452">
    <property type="entry name" value="Alpha_tubulin"/>
</dbReference>
<reference evidence="19 20" key="1">
    <citation type="submission" date="2022-12" db="EMBL/GenBank/DDBJ databases">
        <title>Chromosome-level genome assembly of true bugs.</title>
        <authorList>
            <person name="Ma L."/>
            <person name="Li H."/>
        </authorList>
    </citation>
    <scope>NUCLEOTIDE SEQUENCE [LARGE SCALE GENOMIC DNA]</scope>
    <source>
        <strain evidence="19">Lab_2022b</strain>
    </source>
</reference>
<keyword evidence="7" id="KW-0479">Metal-binding</keyword>
<comment type="caution">
    <text evidence="19">The sequence shown here is derived from an EMBL/GenBank/DDBJ whole genome shotgun (WGS) entry which is preliminary data.</text>
</comment>
<dbReference type="InterPro" id="IPR008280">
    <property type="entry name" value="Tub_FtsZ_C"/>
</dbReference>
<dbReference type="Pfam" id="PF03953">
    <property type="entry name" value="Tubulin_C"/>
    <property type="match status" value="1"/>
</dbReference>
<dbReference type="InterPro" id="IPR018316">
    <property type="entry name" value="Tubulin/FtsZ_2-layer-sand-dom"/>
</dbReference>
<dbReference type="GO" id="GO:0005874">
    <property type="term" value="C:microtubule"/>
    <property type="evidence" value="ECO:0007669"/>
    <property type="project" value="UniProtKB-KW"/>
</dbReference>
<organism evidence="19 20">
    <name type="scientific">Rhynocoris fuscipes</name>
    <dbReference type="NCBI Taxonomy" id="488301"/>
    <lineage>
        <taxon>Eukaryota</taxon>
        <taxon>Metazoa</taxon>
        <taxon>Ecdysozoa</taxon>
        <taxon>Arthropoda</taxon>
        <taxon>Hexapoda</taxon>
        <taxon>Insecta</taxon>
        <taxon>Pterygota</taxon>
        <taxon>Neoptera</taxon>
        <taxon>Paraneoptera</taxon>
        <taxon>Hemiptera</taxon>
        <taxon>Heteroptera</taxon>
        <taxon>Panheteroptera</taxon>
        <taxon>Cimicomorpha</taxon>
        <taxon>Reduviidae</taxon>
        <taxon>Harpactorinae</taxon>
        <taxon>Harpactorini</taxon>
        <taxon>Rhynocoris</taxon>
    </lineage>
</organism>
<dbReference type="PROSITE" id="PS00227">
    <property type="entry name" value="TUBULIN"/>
    <property type="match status" value="1"/>
</dbReference>
<evidence type="ECO:0000259" key="18">
    <source>
        <dbReference type="SMART" id="SM00865"/>
    </source>
</evidence>
<proteinExistence type="inferred from homology"/>
<name>A0AAW1CM61_9HEMI</name>
<dbReference type="AlphaFoldDB" id="A0AAW1CM61"/>
<dbReference type="SMART" id="SM00865">
    <property type="entry name" value="Tubulin_C"/>
    <property type="match status" value="1"/>
</dbReference>
<evidence type="ECO:0000256" key="13">
    <source>
        <dbReference type="ARBA" id="ARBA00034296"/>
    </source>
</evidence>
<dbReference type="Pfam" id="PF00091">
    <property type="entry name" value="Tubulin"/>
    <property type="match status" value="1"/>
</dbReference>
<feature type="region of interest" description="Disordered" evidence="16">
    <location>
        <begin position="36"/>
        <end position="56"/>
    </location>
</feature>
<dbReference type="Gene3D" id="1.10.287.600">
    <property type="entry name" value="Helix hairpin bin"/>
    <property type="match status" value="1"/>
</dbReference>
<dbReference type="GO" id="GO:0007017">
    <property type="term" value="P:microtubule-based process"/>
    <property type="evidence" value="ECO:0007669"/>
    <property type="project" value="InterPro"/>
</dbReference>
<keyword evidence="20" id="KW-1185">Reference proteome</keyword>
<comment type="subunit">
    <text evidence="4 15">Dimer of alpha and beta chains. A typical microtubule is a hollow water-filled tube with an outer diameter of 25 nm and an inner diameter of 15 nM. Alpha-beta heterodimers associate head-to-tail to form protofilaments running lengthwise along the microtubule wall with the beta-tubulin subunit facing the microtubule plus end conferring a structural polarity. Microtubules usually have 13 protofilaments but different protofilament numbers can be found in some organisms and specialized cells.</text>
</comment>
<dbReference type="GO" id="GO:0016787">
    <property type="term" value="F:hydrolase activity"/>
    <property type="evidence" value="ECO:0007669"/>
    <property type="project" value="UniProtKB-KW"/>
</dbReference>
<keyword evidence="5" id="KW-0963">Cytoplasm</keyword>
<evidence type="ECO:0000256" key="5">
    <source>
        <dbReference type="ARBA" id="ARBA00022490"/>
    </source>
</evidence>
<dbReference type="Proteomes" id="UP001461498">
    <property type="component" value="Unassembled WGS sequence"/>
</dbReference>
<evidence type="ECO:0000256" key="3">
    <source>
        <dbReference type="ARBA" id="ARBA00009636"/>
    </source>
</evidence>
<dbReference type="PANTHER" id="PTHR11588">
    <property type="entry name" value="TUBULIN"/>
    <property type="match status" value="1"/>
</dbReference>
<evidence type="ECO:0000256" key="7">
    <source>
        <dbReference type="ARBA" id="ARBA00022723"/>
    </source>
</evidence>
<keyword evidence="8 15" id="KW-0547">Nucleotide-binding</keyword>
<evidence type="ECO:0000256" key="15">
    <source>
        <dbReference type="RuleBase" id="RU000352"/>
    </source>
</evidence>
<evidence type="ECO:0000256" key="6">
    <source>
        <dbReference type="ARBA" id="ARBA00022701"/>
    </source>
</evidence>
<evidence type="ECO:0000256" key="1">
    <source>
        <dbReference type="ARBA" id="ARBA00001946"/>
    </source>
</evidence>
<dbReference type="InterPro" id="IPR000217">
    <property type="entry name" value="Tubulin"/>
</dbReference>
<evidence type="ECO:0000256" key="4">
    <source>
        <dbReference type="ARBA" id="ARBA00011747"/>
    </source>
</evidence>
<accession>A0AAW1CM61</accession>
<dbReference type="Gene3D" id="3.30.1330.20">
    <property type="entry name" value="Tubulin/FtsZ, C-terminal domain"/>
    <property type="match status" value="1"/>
</dbReference>
<keyword evidence="12" id="KW-0206">Cytoskeleton</keyword>
<keyword evidence="6 15" id="KW-0493">Microtubule</keyword>
<dbReference type="GO" id="GO:0005525">
    <property type="term" value="F:GTP binding"/>
    <property type="evidence" value="ECO:0007669"/>
    <property type="project" value="UniProtKB-UniRule"/>
</dbReference>
<dbReference type="InterPro" id="IPR036525">
    <property type="entry name" value="Tubulin/FtsZ_GTPase_sf"/>
</dbReference>
<evidence type="ECO:0000256" key="10">
    <source>
        <dbReference type="ARBA" id="ARBA00022842"/>
    </source>
</evidence>
<feature type="domain" description="Tubulin/FtsZ GTPase" evidence="17">
    <location>
        <begin position="71"/>
        <end position="268"/>
    </location>
</feature>
<dbReference type="FunFam" id="3.40.50.1440:FF:000011">
    <property type="entry name" value="Tubulin alpha chain"/>
    <property type="match status" value="1"/>
</dbReference>
<evidence type="ECO:0000256" key="11">
    <source>
        <dbReference type="ARBA" id="ARBA00023134"/>
    </source>
</evidence>
<dbReference type="InterPro" id="IPR037103">
    <property type="entry name" value="Tubulin/FtsZ-like_C"/>
</dbReference>
<dbReference type="SUPFAM" id="SSF52490">
    <property type="entry name" value="Tubulin nucleotide-binding domain-like"/>
    <property type="match status" value="1"/>
</dbReference>
<dbReference type="InterPro" id="IPR003008">
    <property type="entry name" value="Tubulin_FtsZ_GTPase"/>
</dbReference>
<evidence type="ECO:0000256" key="2">
    <source>
        <dbReference type="ARBA" id="ARBA00004245"/>
    </source>
</evidence>
<sequence length="460" mass="51144">MREVISLHIGQAGVQIATNIWELYCLEHGIDETGKADKYNKGEPTPEDTASNQDTIPEVNDDFGLSLDDGFGSFFMEMSSGNYTPRAILVDLEPTVIDEVKNSRFKQLYTPSNLIAANEDAANNYARGHYTTGHTALPHIVDPLRKMAEACDKLQGFLMTHSFGGGTGSGLTSLMHLALDEEWSKHSKLEVAVFPSPKLSTAVVEPYNAVLTTHATMELTNCVFLVDNEAMYNICQNKLAVDCPAYSNLNRLLAQTFSSITASLRFKGTLNADFSDFQTNLVPFPRIHFPVVSYAPIVDKRKASHESLSVADISMKSFDQSNRLVNCDNENGFYIACCLLYRGDVAPKDVNSAIAHIKQKKDVKFVDWSPTGFKVGINNRAPGYIAEGDIAPTRRALCMLSNNIAIKNAWAALNNKYNLMMAKRAFFHWYTGEGMEEREFLEAQDNLYTLEQDYETMSVG</sequence>
<evidence type="ECO:0000259" key="17">
    <source>
        <dbReference type="SMART" id="SM00864"/>
    </source>
</evidence>
<keyword evidence="11 15" id="KW-0342">GTP-binding</keyword>
<evidence type="ECO:0000256" key="16">
    <source>
        <dbReference type="SAM" id="MobiDB-lite"/>
    </source>
</evidence>
<dbReference type="SMART" id="SM00864">
    <property type="entry name" value="Tubulin"/>
    <property type="match status" value="1"/>
</dbReference>
<comment type="catalytic activity">
    <reaction evidence="14">
        <text>GTP + H2O = GDP + phosphate + H(+)</text>
        <dbReference type="Rhea" id="RHEA:19669"/>
        <dbReference type="ChEBI" id="CHEBI:15377"/>
        <dbReference type="ChEBI" id="CHEBI:15378"/>
        <dbReference type="ChEBI" id="CHEBI:37565"/>
        <dbReference type="ChEBI" id="CHEBI:43474"/>
        <dbReference type="ChEBI" id="CHEBI:58189"/>
    </reaction>
    <physiologicalReaction direction="left-to-right" evidence="14">
        <dbReference type="Rhea" id="RHEA:19670"/>
    </physiologicalReaction>
</comment>
<evidence type="ECO:0000256" key="14">
    <source>
        <dbReference type="ARBA" id="ARBA00049117"/>
    </source>
</evidence>
<evidence type="ECO:0000313" key="19">
    <source>
        <dbReference type="EMBL" id="KAK9499606.1"/>
    </source>
</evidence>
<dbReference type="PRINTS" id="PR01162">
    <property type="entry name" value="ALPHATUBULIN"/>
</dbReference>
<evidence type="ECO:0000313" key="20">
    <source>
        <dbReference type="Proteomes" id="UP001461498"/>
    </source>
</evidence>
<comment type="function">
    <text evidence="13 15">Tubulin is the major constituent of microtubules, a cylinder consisting of laterally associated linear protofilaments composed of alpha- and beta-tubulin heterodimers. Microtubules grow by the addition of GTP-tubulin dimers to the microtubule end, where a stabilizing cap forms. Below the cap, tubulin dimers are in GDP-bound state, owing to GTPase activity of alpha-tubulin.</text>
</comment>
<feature type="domain" description="Tubulin/FtsZ 2-layer sandwich" evidence="18">
    <location>
        <begin position="270"/>
        <end position="415"/>
    </location>
</feature>
<dbReference type="InterPro" id="IPR017975">
    <property type="entry name" value="Tubulin_CS"/>
</dbReference>
<evidence type="ECO:0000256" key="9">
    <source>
        <dbReference type="ARBA" id="ARBA00022801"/>
    </source>
</evidence>
<comment type="similarity">
    <text evidence="3 15">Belongs to the tubulin family.</text>
</comment>
<evidence type="ECO:0000256" key="8">
    <source>
        <dbReference type="ARBA" id="ARBA00022741"/>
    </source>
</evidence>
<dbReference type="PRINTS" id="PR01161">
    <property type="entry name" value="TUBULIN"/>
</dbReference>
<dbReference type="EMBL" id="JAPXFL010000011">
    <property type="protein sequence ID" value="KAK9499606.1"/>
    <property type="molecule type" value="Genomic_DNA"/>
</dbReference>